<dbReference type="EMBL" id="BK016022">
    <property type="protein sequence ID" value="DAF90119.1"/>
    <property type="molecule type" value="Genomic_DNA"/>
</dbReference>
<keyword evidence="4" id="KW-0347">Helicase</keyword>
<evidence type="ECO:0000313" key="4">
    <source>
        <dbReference type="EMBL" id="DAF90119.1"/>
    </source>
</evidence>
<reference evidence="4" key="1">
    <citation type="journal article" date="2021" name="Proc. Natl. Acad. Sci. U.S.A.">
        <title>A Catalog of Tens of Thousands of Viruses from Human Metagenomes Reveals Hidden Associations with Chronic Diseases.</title>
        <authorList>
            <person name="Tisza M.J."/>
            <person name="Buck C.B."/>
        </authorList>
    </citation>
    <scope>NUCLEOTIDE SEQUENCE</scope>
    <source>
        <strain evidence="4">CtWlk2</strain>
    </source>
</reference>
<keyword evidence="2" id="KW-0812">Transmembrane</keyword>
<dbReference type="InterPro" id="IPR025280">
    <property type="entry name" value="SNIPE"/>
</dbReference>
<keyword evidence="2" id="KW-0472">Membrane</keyword>
<keyword evidence="4" id="KW-0378">Hydrolase</keyword>
<feature type="coiled-coil region" evidence="1">
    <location>
        <begin position="340"/>
        <end position="428"/>
    </location>
</feature>
<protein>
    <submittedName>
        <fullName evidence="4">Helicase</fullName>
    </submittedName>
</protein>
<feature type="coiled-coil region" evidence="1">
    <location>
        <begin position="23"/>
        <end position="156"/>
    </location>
</feature>
<proteinExistence type="predicted"/>
<dbReference type="Pfam" id="PF13250">
    <property type="entry name" value="SNIPE"/>
    <property type="match status" value="1"/>
</dbReference>
<dbReference type="GO" id="GO:0004386">
    <property type="term" value="F:helicase activity"/>
    <property type="evidence" value="ECO:0007669"/>
    <property type="project" value="UniProtKB-KW"/>
</dbReference>
<dbReference type="SMART" id="SM00974">
    <property type="entry name" value="T5orf172"/>
    <property type="match status" value="1"/>
</dbReference>
<name>A0A8S5U6N5_9CAUD</name>
<keyword evidence="4" id="KW-0547">Nucleotide-binding</keyword>
<evidence type="ECO:0000259" key="3">
    <source>
        <dbReference type="SMART" id="SM00974"/>
    </source>
</evidence>
<evidence type="ECO:0000256" key="1">
    <source>
        <dbReference type="SAM" id="Coils"/>
    </source>
</evidence>
<keyword evidence="4" id="KW-0067">ATP-binding</keyword>
<dbReference type="Pfam" id="PF13455">
    <property type="entry name" value="MUG113"/>
    <property type="match status" value="1"/>
</dbReference>
<evidence type="ECO:0000256" key="2">
    <source>
        <dbReference type="SAM" id="Phobius"/>
    </source>
</evidence>
<feature type="transmembrane region" description="Helical" evidence="2">
    <location>
        <begin position="6"/>
        <end position="23"/>
    </location>
</feature>
<dbReference type="InterPro" id="IPR018306">
    <property type="entry name" value="Phage_T5_Orf172_DNA-bd"/>
</dbReference>
<feature type="domain" description="Bacteriophage T5 Orf172 DNA-binding" evidence="3">
    <location>
        <begin position="445"/>
        <end position="528"/>
    </location>
</feature>
<keyword evidence="2" id="KW-1133">Transmembrane helix</keyword>
<organism evidence="4">
    <name type="scientific">Siphoviridae sp. ctWlk2</name>
    <dbReference type="NCBI Taxonomy" id="2825539"/>
    <lineage>
        <taxon>Viruses</taxon>
        <taxon>Duplodnaviria</taxon>
        <taxon>Heunggongvirae</taxon>
        <taxon>Uroviricota</taxon>
        <taxon>Caudoviricetes</taxon>
    </lineage>
</organism>
<keyword evidence="1" id="KW-0175">Coiled coil</keyword>
<sequence>MDLLFIYISACLLAIIFYLGYKLSSLKSNIKELDKEKQQLSSTLNDLHQTNVQLTDTNEQLAERNQKLEVYSSALDADKEAAERLEKAKAEASDIVSSAQERADNMINSAQQESSGMITEAEENAKNIIQQANLDLESAKNETSEIRKSNRELIQKSKEDAERIKSDATRQAALMLEQAEEKAKTIAGDAYEIAQKAQHYENVAKAMKNVIEGYGDEYLKPTFSLLDDLAEEFGYDEAGQRLKDAREKTKMLIKSGNASKCDYVETNRRTTAENFVLDAFNGKVDSILSMIKKDNHGILEQKIRDAYSLVNNLGMAFRNAHITEVYLEARLDELKWGAVVNELKLQEREEQRRIKEQIREEEKARREYERAMKEAAKEEDTIRRAMEKAQQAIEKASAEQKAKYEAQLADLQVKLQEAEAKNQRALSMAQQTKSGHVYIISNIGSFGENVFKIGMTRRLEPLDRVRELGDASVPFPFDVHAMIYSEDAPGLETALHKYFVQNQVNKVNPRKEFFRIPIAEIKAEVEKRGLDVTWTMVAAALEYRESLAIEKSMLSDGNMKDKWIQQQNDALDNGIDNDDETEN</sequence>
<accession>A0A8S5U6N5</accession>